<dbReference type="AlphaFoldDB" id="A0AAE1BAH7"/>
<comment type="subcellular location">
    <subcellularLocation>
        <location evidence="1">Mitochondrion</location>
    </subcellularLocation>
</comment>
<sequence length="576" mass="64255">MSAREIVTLQIGSYSNFVGTHWWNLQESSFVYDPQHLAAFPKEVNHDVLFREGKTVTGQVTYTPRLILFDLNHSLGSLRREGTLYSVDTEESVNWIGDVTLHEAPREKLNAFLADLDEEKDNSEDGEEQKVMDLNDAEDSGNLEEGSGNVPVRQEDAIFGKPLYNLDSEVKVWSDFLRTAFHPRTIQIVQDYQHNDPEQPFNVFGMGQQVVGDKNVWDQVEDRMRYFTEECDHLQGFQIFLDCYDGFSGVGASVLSFLADEYSSKSRFVFAVTPTNVPDKTAKERSCRIINSALSLYHGCELGSLYLPLSMSSSLWKSVGNPVTLPYLDYKTTLDYHTSAILAASIDTMTLPYRKDAAPSRIVDITSSFGSFGRKMACLNSSLPFPMGIGSSFPDSLISLGKADPWISLTPHVKCLDSPYFQSCVVRGISDSMVRRSQNPKSPRTILSSCTTVADVLKLYLSETYPSSMNAGCVMRNGLMVGSPFPHVFSSNINHKGFISDTKRSVNSGVYSVPAMTSLQSSSNIYDYVSSLQQCVAQFKINKHSHFLEAGMEEDDYAEMVEGLLTLAECYKTEGD</sequence>
<evidence type="ECO:0000313" key="6">
    <source>
        <dbReference type="EMBL" id="KAK3802255.1"/>
    </source>
</evidence>
<feature type="domain" description="DML1/Misato tubulin" evidence="5">
    <location>
        <begin position="168"/>
        <end position="354"/>
    </location>
</feature>
<dbReference type="PANTHER" id="PTHR13391">
    <property type="entry name" value="MITOCHONDRIAL DISTRIBUTION REGULATOR MISATO"/>
    <property type="match status" value="1"/>
</dbReference>
<keyword evidence="7" id="KW-1185">Reference proteome</keyword>
<keyword evidence="3" id="KW-0496">Mitochondrion</keyword>
<dbReference type="InterPro" id="IPR049942">
    <property type="entry name" value="DML1/Misato"/>
</dbReference>
<accession>A0AAE1BAH7</accession>
<evidence type="ECO:0000259" key="5">
    <source>
        <dbReference type="Pfam" id="PF14881"/>
    </source>
</evidence>
<dbReference type="Pfam" id="PF14881">
    <property type="entry name" value="Tubulin_3"/>
    <property type="match status" value="1"/>
</dbReference>
<evidence type="ECO:0000256" key="1">
    <source>
        <dbReference type="ARBA" id="ARBA00004173"/>
    </source>
</evidence>
<name>A0AAE1BAH7_9GAST</name>
<dbReference type="PANTHER" id="PTHR13391:SF0">
    <property type="entry name" value="PROTEIN MISATO HOMOLOG 1"/>
    <property type="match status" value="1"/>
</dbReference>
<dbReference type="GO" id="GO:0005739">
    <property type="term" value="C:mitochondrion"/>
    <property type="evidence" value="ECO:0007669"/>
    <property type="project" value="UniProtKB-SubCell"/>
</dbReference>
<dbReference type="InterPro" id="IPR036525">
    <property type="entry name" value="Tubulin/FtsZ_GTPase_sf"/>
</dbReference>
<evidence type="ECO:0000256" key="2">
    <source>
        <dbReference type="ARBA" id="ARBA00008507"/>
    </source>
</evidence>
<reference evidence="6" key="1">
    <citation type="journal article" date="2023" name="G3 (Bethesda)">
        <title>A reference genome for the long-term kleptoplast-retaining sea slug Elysia crispata morphotype clarki.</title>
        <authorList>
            <person name="Eastman K.E."/>
            <person name="Pendleton A.L."/>
            <person name="Shaikh M.A."/>
            <person name="Suttiyut T."/>
            <person name="Ogas R."/>
            <person name="Tomko P."/>
            <person name="Gavelis G."/>
            <person name="Widhalm J.R."/>
            <person name="Wisecaver J.H."/>
        </authorList>
    </citation>
    <scope>NUCLEOTIDE SEQUENCE</scope>
    <source>
        <strain evidence="6">ECLA1</strain>
    </source>
</reference>
<evidence type="ECO:0000259" key="4">
    <source>
        <dbReference type="Pfam" id="PF10644"/>
    </source>
</evidence>
<evidence type="ECO:0000256" key="3">
    <source>
        <dbReference type="ARBA" id="ARBA00023128"/>
    </source>
</evidence>
<gene>
    <name evidence="6" type="ORF">RRG08_004542</name>
</gene>
<dbReference type="Gene3D" id="3.40.50.1440">
    <property type="entry name" value="Tubulin/FtsZ, GTPase domain"/>
    <property type="match status" value="1"/>
</dbReference>
<dbReference type="InterPro" id="IPR019605">
    <property type="entry name" value="Misato_II_tubulin-like"/>
</dbReference>
<dbReference type="EMBL" id="JAWDGP010000260">
    <property type="protein sequence ID" value="KAK3802255.1"/>
    <property type="molecule type" value="Genomic_DNA"/>
</dbReference>
<evidence type="ECO:0000313" key="7">
    <source>
        <dbReference type="Proteomes" id="UP001283361"/>
    </source>
</evidence>
<proteinExistence type="inferred from homology"/>
<dbReference type="SUPFAM" id="SSF52490">
    <property type="entry name" value="Tubulin nucleotide-binding domain-like"/>
    <property type="match status" value="1"/>
</dbReference>
<organism evidence="6 7">
    <name type="scientific">Elysia crispata</name>
    <name type="common">lettuce slug</name>
    <dbReference type="NCBI Taxonomy" id="231223"/>
    <lineage>
        <taxon>Eukaryota</taxon>
        <taxon>Metazoa</taxon>
        <taxon>Spiralia</taxon>
        <taxon>Lophotrochozoa</taxon>
        <taxon>Mollusca</taxon>
        <taxon>Gastropoda</taxon>
        <taxon>Heterobranchia</taxon>
        <taxon>Euthyneura</taxon>
        <taxon>Panpulmonata</taxon>
        <taxon>Sacoglossa</taxon>
        <taxon>Placobranchoidea</taxon>
        <taxon>Plakobranchidae</taxon>
        <taxon>Elysia</taxon>
    </lineage>
</organism>
<protein>
    <recommendedName>
        <fullName evidence="8">Protein misato homolog 1</fullName>
    </recommendedName>
</protein>
<dbReference type="Pfam" id="PF10644">
    <property type="entry name" value="Misat_Tub_SegII"/>
    <property type="match status" value="1"/>
</dbReference>
<feature type="domain" description="Misato Segment II tubulin-like" evidence="4">
    <location>
        <begin position="4"/>
        <end position="118"/>
    </location>
</feature>
<dbReference type="GO" id="GO:0007005">
    <property type="term" value="P:mitochondrion organization"/>
    <property type="evidence" value="ECO:0007669"/>
    <property type="project" value="InterPro"/>
</dbReference>
<evidence type="ECO:0008006" key="8">
    <source>
        <dbReference type="Google" id="ProtNLM"/>
    </source>
</evidence>
<dbReference type="CDD" id="cd06060">
    <property type="entry name" value="misato"/>
    <property type="match status" value="1"/>
</dbReference>
<dbReference type="Proteomes" id="UP001283361">
    <property type="component" value="Unassembled WGS sequence"/>
</dbReference>
<comment type="caution">
    <text evidence="6">The sequence shown here is derived from an EMBL/GenBank/DDBJ whole genome shotgun (WGS) entry which is preliminary data.</text>
</comment>
<comment type="similarity">
    <text evidence="2">Belongs to the misato family.</text>
</comment>
<dbReference type="InterPro" id="IPR029209">
    <property type="entry name" value="DML1/Misato_tubulin"/>
</dbReference>